<gene>
    <name evidence="3" type="ORF">HPO_01065</name>
</gene>
<evidence type="ECO:0008006" key="5">
    <source>
        <dbReference type="Google" id="ProtNLM"/>
    </source>
</evidence>
<name>A0A062VJB2_9PROT</name>
<comment type="caution">
    <text evidence="3">The sequence shown here is derived from an EMBL/GenBank/DDBJ whole genome shotgun (WGS) entry which is preliminary data.</text>
</comment>
<evidence type="ECO:0000313" key="3">
    <source>
        <dbReference type="EMBL" id="KDA00576.1"/>
    </source>
</evidence>
<dbReference type="PATRIC" id="fig|1280954.3.peg.218"/>
<organism evidence="3 4">
    <name type="scientific">Hyphomonas polymorpha PS728</name>
    <dbReference type="NCBI Taxonomy" id="1280954"/>
    <lineage>
        <taxon>Bacteria</taxon>
        <taxon>Pseudomonadati</taxon>
        <taxon>Pseudomonadota</taxon>
        <taxon>Alphaproteobacteria</taxon>
        <taxon>Hyphomonadales</taxon>
        <taxon>Hyphomonadaceae</taxon>
        <taxon>Hyphomonas</taxon>
    </lineage>
</organism>
<accession>A0A062VJB2</accession>
<dbReference type="RefSeq" id="WP_035593378.1">
    <property type="nucleotide sequence ID" value="NZ_ARYM01000001.1"/>
</dbReference>
<feature type="coiled-coil region" evidence="1">
    <location>
        <begin position="68"/>
        <end position="102"/>
    </location>
</feature>
<dbReference type="AlphaFoldDB" id="A0A062VJB2"/>
<keyword evidence="1" id="KW-0175">Coiled coil</keyword>
<keyword evidence="2" id="KW-0732">Signal</keyword>
<evidence type="ECO:0000256" key="1">
    <source>
        <dbReference type="SAM" id="Coils"/>
    </source>
</evidence>
<feature type="chain" id="PRO_5001619822" description="Lipoprotein" evidence="2">
    <location>
        <begin position="21"/>
        <end position="111"/>
    </location>
</feature>
<evidence type="ECO:0000256" key="2">
    <source>
        <dbReference type="SAM" id="SignalP"/>
    </source>
</evidence>
<sequence length="111" mass="12222">MLRFSLIATAVLCAAPLAMADIPACGPELDRATAEARTNEARLSWVAREAYEMIGWISMDYEEGIIDAQEESRLLMEAEDKHRAAKAEHAAAEDRLAALRKKYIECGAAEP</sequence>
<keyword evidence="4" id="KW-1185">Reference proteome</keyword>
<dbReference type="Proteomes" id="UP000027100">
    <property type="component" value="Unassembled WGS sequence"/>
</dbReference>
<dbReference type="EMBL" id="ARYM01000001">
    <property type="protein sequence ID" value="KDA00576.1"/>
    <property type="molecule type" value="Genomic_DNA"/>
</dbReference>
<protein>
    <recommendedName>
        <fullName evidence="5">Lipoprotein</fullName>
    </recommendedName>
</protein>
<evidence type="ECO:0000313" key="4">
    <source>
        <dbReference type="Proteomes" id="UP000027100"/>
    </source>
</evidence>
<proteinExistence type="predicted"/>
<reference evidence="3 4" key="1">
    <citation type="journal article" date="2014" name="Antonie Van Leeuwenhoek">
        <title>Hyphomonas beringensis sp. nov. and Hyphomonas chukchiensis sp. nov., isolated from surface seawater of the Bering Sea and Chukchi Sea.</title>
        <authorList>
            <person name="Li C."/>
            <person name="Lai Q."/>
            <person name="Li G."/>
            <person name="Dong C."/>
            <person name="Wang J."/>
            <person name="Liao Y."/>
            <person name="Shao Z."/>
        </authorList>
    </citation>
    <scope>NUCLEOTIDE SEQUENCE [LARGE SCALE GENOMIC DNA]</scope>
    <source>
        <strain evidence="3 4">PS728</strain>
    </source>
</reference>
<dbReference type="STRING" id="1280954.HPO_01065"/>
<feature type="signal peptide" evidence="2">
    <location>
        <begin position="1"/>
        <end position="20"/>
    </location>
</feature>